<feature type="repeat" description="TPR" evidence="3">
    <location>
        <begin position="376"/>
        <end position="409"/>
    </location>
</feature>
<dbReference type="PROSITE" id="PS50005">
    <property type="entry name" value="TPR"/>
    <property type="match status" value="8"/>
</dbReference>
<feature type="repeat" description="TPR" evidence="3">
    <location>
        <begin position="342"/>
        <end position="375"/>
    </location>
</feature>
<feature type="repeat" description="TPR" evidence="3">
    <location>
        <begin position="410"/>
        <end position="443"/>
    </location>
</feature>
<evidence type="ECO:0000313" key="6">
    <source>
        <dbReference type="EMBL" id="MDH6062031.1"/>
    </source>
</evidence>
<dbReference type="Pfam" id="PF13432">
    <property type="entry name" value="TPR_16"/>
    <property type="match status" value="3"/>
</dbReference>
<keyword evidence="2 3" id="KW-0802">TPR repeat</keyword>
<sequence>MLTQLLQWLKKFSNHSVDDQQNNSFRAAPELEVTQPPPELTNADLEFLYTQLLAGVQQGRGQQWAIEYLQRMEDRISVERWIDWLLIFAEKLLLSPRPNHQLATQMVQLGELGIGKVGELSYDIGIRLLTGELRDDEQESQESETITSTLPPLDSPGVELIRNLGELLWESDDLELTTTPATPPVEPAGEMLTEDGGKLTWEYSGEAEEPTTAPVATPTDEDVMDNFSQVSSESEDELLVRVDQSANLVQQLPGNLSPWRAIPAIIADQANVQAQDWFYQGLQQAKIGDLEGAIACYTQAIEMNPDAFEYWFNHALTLFHLQCFPEAIASYDEAIALKPHHYKSWYYRGGTLGELGRFAEAVASFDQAIAIQPQNPEAWSSRGLALIKLGEVEQAISSYDQALHLEPQDPTNWYYRGIALAVIQQYTEAIASYDQAIAIQPDFYEVWIDRGVVLFNLGNWSEAIASWDQALAAQPDLYLACYNRGIALDNLGQREEAIASYNQAVAIKPDFHLAWYNQAVALFYLTRYAEAIAAYDKALEIKPDYWEAWIGRGIAASNLVTPTNFSLSANIATQNPALQQGGYEGKLASLEEGVKHIRPDTHPEGWGKLHIAKGNTYYELGKKFPTSRIYWYQAIAEYHQALLTLTTADFAELHLEVLQSLIKTLLGTGEITQAQELQQQAADLLAQILTESTRGDDSKKQLALKFAGIGQLEVDLAVEYGDIVEAWEMAEQGKNSCLTWLLYDWHEKIYTHYYNSVQQLLNPHTAIIYWHISPVALHTFIIKHQAPSPILVFTPIQNVNQIDLQQNPQFVDELPLPEAVRRLIEFENWLEDWHQSYQAYLRQAQDQHSKSNHTWRVDMQARLFKLTDILQIPTITQELEDITQLILIPHRQLHLLPLHTLFNIASLSQPELPGNFIISYLPTVQKGLSVKAESTWTWADQQTLLSLESANSANYSLLKFTKFASDIISQMFNNSRCIQNDNVSKNEVENALFDQHYHIFHFAGSMVNNVHEPKKSALSLGNEVQITLAKICERNLNHYKLVTLASGDNETNKYEDIITEYVDLTTAFIARGVPYIVSSLWTVESSSSALVMIDFYRRLQLNQSPVTALAAATLWLKELTALDLTKWYEDLLNNLDPDQLKVKAYLATYLYRTSKMVPDKKLYSHPYYWAGYKITGINLTYELFI</sequence>
<dbReference type="GO" id="GO:0046813">
    <property type="term" value="P:receptor-mediated virion attachment to host cell"/>
    <property type="evidence" value="ECO:0007669"/>
    <property type="project" value="TreeGrafter"/>
</dbReference>
<dbReference type="Proteomes" id="UP001159387">
    <property type="component" value="Unassembled WGS sequence"/>
</dbReference>
<reference evidence="6 7" key="1">
    <citation type="journal article" date="2023" name="J. Phycol.">
        <title>Chrysosporum ovalisporum is synonymous with the true-branching cyanobacterium Umezakia natans (Nostocales/Aphanizomenonaceae).</title>
        <authorList>
            <person name="McGregor G.B."/>
            <person name="Sendall B.C."/>
            <person name="Niiyama Y."/>
            <person name="Tuji A."/>
            <person name="Willis A."/>
        </authorList>
    </citation>
    <scope>NUCLEOTIDE SEQUENCE [LARGE SCALE GENOMIC DNA]</scope>
    <source>
        <strain evidence="6 7">ANA360D</strain>
    </source>
</reference>
<dbReference type="GO" id="GO:0009279">
    <property type="term" value="C:cell outer membrane"/>
    <property type="evidence" value="ECO:0007669"/>
    <property type="project" value="TreeGrafter"/>
</dbReference>
<organism evidence="6 7">
    <name type="scientific">Chrysosporum bergii ANA360D</name>
    <dbReference type="NCBI Taxonomy" id="617107"/>
    <lineage>
        <taxon>Bacteria</taxon>
        <taxon>Bacillati</taxon>
        <taxon>Cyanobacteriota</taxon>
        <taxon>Cyanophyceae</taxon>
        <taxon>Nostocales</taxon>
        <taxon>Nodulariaceae</taxon>
        <taxon>Chrysosporum</taxon>
    </lineage>
</organism>
<feature type="repeat" description="TPR" evidence="3">
    <location>
        <begin position="444"/>
        <end position="477"/>
    </location>
</feature>
<feature type="repeat" description="TPR" evidence="3">
    <location>
        <begin position="308"/>
        <end position="341"/>
    </location>
</feature>
<dbReference type="InterPro" id="IPR019734">
    <property type="entry name" value="TPR_rpt"/>
</dbReference>
<evidence type="ECO:0000313" key="7">
    <source>
        <dbReference type="Proteomes" id="UP001159387"/>
    </source>
</evidence>
<evidence type="ECO:0000256" key="1">
    <source>
        <dbReference type="ARBA" id="ARBA00022737"/>
    </source>
</evidence>
<dbReference type="Pfam" id="PF13414">
    <property type="entry name" value="TPR_11"/>
    <property type="match status" value="1"/>
</dbReference>
<protein>
    <submittedName>
        <fullName evidence="6">Tetratricopeptide repeat protein</fullName>
    </submittedName>
</protein>
<proteinExistence type="predicted"/>
<evidence type="ECO:0000256" key="3">
    <source>
        <dbReference type="PROSITE-ProRule" id="PRU00339"/>
    </source>
</evidence>
<dbReference type="Pfam" id="PF12770">
    <property type="entry name" value="CHAT"/>
    <property type="match status" value="1"/>
</dbReference>
<dbReference type="InterPro" id="IPR024983">
    <property type="entry name" value="CHAT_dom"/>
</dbReference>
<accession>A0AA43GUP6</accession>
<feature type="repeat" description="TPR" evidence="3">
    <location>
        <begin position="512"/>
        <end position="545"/>
    </location>
</feature>
<evidence type="ECO:0000256" key="2">
    <source>
        <dbReference type="ARBA" id="ARBA00022803"/>
    </source>
</evidence>
<dbReference type="SUPFAM" id="SSF48452">
    <property type="entry name" value="TPR-like"/>
    <property type="match status" value="1"/>
</dbReference>
<comment type="caution">
    <text evidence="6">The sequence shown here is derived from an EMBL/GenBank/DDBJ whole genome shotgun (WGS) entry which is preliminary data.</text>
</comment>
<dbReference type="AlphaFoldDB" id="A0AA43GUP6"/>
<name>A0AA43GUP6_9CYAN</name>
<evidence type="ECO:0000259" key="5">
    <source>
        <dbReference type="Pfam" id="PF12770"/>
    </source>
</evidence>
<keyword evidence="7" id="KW-1185">Reference proteome</keyword>
<keyword evidence="1" id="KW-0677">Repeat</keyword>
<dbReference type="Gene3D" id="1.25.40.10">
    <property type="entry name" value="Tetratricopeptide repeat domain"/>
    <property type="match status" value="4"/>
</dbReference>
<feature type="region of interest" description="Disordered" evidence="4">
    <location>
        <begin position="134"/>
        <end position="154"/>
    </location>
</feature>
<dbReference type="RefSeq" id="WP_280655974.1">
    <property type="nucleotide sequence ID" value="NZ_JANQDH010000115.1"/>
</dbReference>
<dbReference type="InterPro" id="IPR050498">
    <property type="entry name" value="Ycf3"/>
</dbReference>
<evidence type="ECO:0000256" key="4">
    <source>
        <dbReference type="SAM" id="MobiDB-lite"/>
    </source>
</evidence>
<gene>
    <name evidence="6" type="ORF">NWP17_16580</name>
</gene>
<dbReference type="PANTHER" id="PTHR44858">
    <property type="entry name" value="TETRATRICOPEPTIDE REPEAT PROTEIN 6"/>
    <property type="match status" value="1"/>
</dbReference>
<dbReference type="PROSITE" id="PS50293">
    <property type="entry name" value="TPR_REGION"/>
    <property type="match status" value="1"/>
</dbReference>
<feature type="repeat" description="TPR" evidence="3">
    <location>
        <begin position="274"/>
        <end position="307"/>
    </location>
</feature>
<dbReference type="PANTHER" id="PTHR44858:SF1">
    <property type="entry name" value="UDP-N-ACETYLGLUCOSAMINE--PEPTIDE N-ACETYLGLUCOSAMINYLTRANSFERASE SPINDLY-RELATED"/>
    <property type="match status" value="1"/>
</dbReference>
<dbReference type="InterPro" id="IPR011990">
    <property type="entry name" value="TPR-like_helical_dom_sf"/>
</dbReference>
<dbReference type="SMART" id="SM00028">
    <property type="entry name" value="TPR"/>
    <property type="match status" value="8"/>
</dbReference>
<feature type="repeat" description="TPR" evidence="3">
    <location>
        <begin position="478"/>
        <end position="511"/>
    </location>
</feature>
<dbReference type="EMBL" id="JANQDH010000115">
    <property type="protein sequence ID" value="MDH6062031.1"/>
    <property type="molecule type" value="Genomic_DNA"/>
</dbReference>
<feature type="domain" description="CHAT" evidence="5">
    <location>
        <begin position="863"/>
        <end position="1176"/>
    </location>
</feature>